<sequence length="116" mass="13437">MAPKDPDSWKTLLRAAEIRGHRPIPVLAKDLPEGSILSVLYHRKYYSIFTMKKELKRMQIQSKISADRSYTEDQSTQQDPVTSRVYEAKCIICVQCSKYLKGQKIKESLTKCRVRS</sequence>
<protein>
    <submittedName>
        <fullName evidence="1">Uncharacterized protein</fullName>
    </submittedName>
</protein>
<proteinExistence type="predicted"/>
<evidence type="ECO:0000313" key="2">
    <source>
        <dbReference type="Proteomes" id="UP001469553"/>
    </source>
</evidence>
<reference evidence="1 2" key="1">
    <citation type="submission" date="2021-06" db="EMBL/GenBank/DDBJ databases">
        <authorList>
            <person name="Palmer J.M."/>
        </authorList>
    </citation>
    <scope>NUCLEOTIDE SEQUENCE [LARGE SCALE GENOMIC DNA]</scope>
    <source>
        <strain evidence="1 2">AS_MEX2019</strain>
        <tissue evidence="1">Muscle</tissue>
    </source>
</reference>
<gene>
    <name evidence="1" type="ORF">AMECASPLE_014142</name>
</gene>
<dbReference type="EMBL" id="JAHRIP010000949">
    <property type="protein sequence ID" value="MEQ2279913.1"/>
    <property type="molecule type" value="Genomic_DNA"/>
</dbReference>
<dbReference type="Proteomes" id="UP001469553">
    <property type="component" value="Unassembled WGS sequence"/>
</dbReference>
<name>A0ABV0XEM8_9TELE</name>
<comment type="caution">
    <text evidence="1">The sequence shown here is derived from an EMBL/GenBank/DDBJ whole genome shotgun (WGS) entry which is preliminary data.</text>
</comment>
<organism evidence="1 2">
    <name type="scientific">Ameca splendens</name>
    <dbReference type="NCBI Taxonomy" id="208324"/>
    <lineage>
        <taxon>Eukaryota</taxon>
        <taxon>Metazoa</taxon>
        <taxon>Chordata</taxon>
        <taxon>Craniata</taxon>
        <taxon>Vertebrata</taxon>
        <taxon>Euteleostomi</taxon>
        <taxon>Actinopterygii</taxon>
        <taxon>Neopterygii</taxon>
        <taxon>Teleostei</taxon>
        <taxon>Neoteleostei</taxon>
        <taxon>Acanthomorphata</taxon>
        <taxon>Ovalentaria</taxon>
        <taxon>Atherinomorphae</taxon>
        <taxon>Cyprinodontiformes</taxon>
        <taxon>Goodeidae</taxon>
        <taxon>Ameca</taxon>
    </lineage>
</organism>
<keyword evidence="2" id="KW-1185">Reference proteome</keyword>
<evidence type="ECO:0000313" key="1">
    <source>
        <dbReference type="EMBL" id="MEQ2279913.1"/>
    </source>
</evidence>
<accession>A0ABV0XEM8</accession>